<evidence type="ECO:0000313" key="8">
    <source>
        <dbReference type="EMBL" id="AYD40624.1"/>
    </source>
</evidence>
<dbReference type="PANTHER" id="PTHR35794">
    <property type="entry name" value="CELL DIVISION PROTEIN DIVIVA"/>
    <property type="match status" value="1"/>
</dbReference>
<evidence type="ECO:0000256" key="2">
    <source>
        <dbReference type="ARBA" id="ARBA00009008"/>
    </source>
</evidence>
<comment type="similarity">
    <text evidence="2">Belongs to the DivIVA family.</text>
</comment>
<keyword evidence="3" id="KW-0963">Cytoplasm</keyword>
<keyword evidence="4" id="KW-0132">Cell division</keyword>
<dbReference type="EMBL" id="CP032416">
    <property type="protein sequence ID" value="AYD40624.1"/>
    <property type="molecule type" value="Genomic_DNA"/>
</dbReference>
<evidence type="ECO:0000313" key="9">
    <source>
        <dbReference type="Proteomes" id="UP000266301"/>
    </source>
</evidence>
<dbReference type="RefSeq" id="WP_119972667.1">
    <property type="nucleotide sequence ID" value="NZ_CP032416.1"/>
</dbReference>
<dbReference type="Gene3D" id="6.10.250.660">
    <property type="match status" value="1"/>
</dbReference>
<evidence type="ECO:0000256" key="6">
    <source>
        <dbReference type="ARBA" id="ARBA00023306"/>
    </source>
</evidence>
<organism evidence="8 9">
    <name type="scientific">Clostridium fermenticellae</name>
    <dbReference type="NCBI Taxonomy" id="2068654"/>
    <lineage>
        <taxon>Bacteria</taxon>
        <taxon>Bacillati</taxon>
        <taxon>Bacillota</taxon>
        <taxon>Clostridia</taxon>
        <taxon>Eubacteriales</taxon>
        <taxon>Clostridiaceae</taxon>
        <taxon>Clostridium</taxon>
    </lineage>
</organism>
<sequence>MKITSMEITEKDFKKVLRGYSVDEVDEFLDKISDDYEAVLKENATLKEKLGSIQEKIDHYNKMENTIQNTLLLAQNASEQARENAQKESELIIKNANEAAQRIIDKAHSDIIQINDEFERVKQDFCKFRTKYRGFITSQLEMFDDMEKEFVKNYNIGYETSENTVAQNKKNDMNHDSIYEKEIEVSADDNLNSNEVISVDEDIENNGQISGFLNDENELREIKNFFVKD</sequence>
<evidence type="ECO:0000256" key="1">
    <source>
        <dbReference type="ARBA" id="ARBA00004496"/>
    </source>
</evidence>
<keyword evidence="6" id="KW-0131">Cell cycle</keyword>
<keyword evidence="5 7" id="KW-0175">Coiled coil</keyword>
<dbReference type="KEGG" id="cfer:D4Z93_08815"/>
<evidence type="ECO:0000256" key="4">
    <source>
        <dbReference type="ARBA" id="ARBA00022618"/>
    </source>
</evidence>
<dbReference type="GO" id="GO:0005737">
    <property type="term" value="C:cytoplasm"/>
    <property type="evidence" value="ECO:0007669"/>
    <property type="project" value="UniProtKB-SubCell"/>
</dbReference>
<reference evidence="8 9" key="1">
    <citation type="journal article" date="2019" name="Int. J. Syst. Evol. Microbiol.">
        <title>Clostridium fermenticellae sp. nov., isolated from the mud in a fermentation cellar for the production of the Chinese liquor, baijiu.</title>
        <authorList>
            <person name="Xu P.X."/>
            <person name="Chai L.J."/>
            <person name="Qiu T."/>
            <person name="Zhang X.J."/>
            <person name="Lu Z.M."/>
            <person name="Xiao C."/>
            <person name="Wang S.T."/>
            <person name="Shen C.H."/>
            <person name="Shi J.S."/>
            <person name="Xu Z.H."/>
        </authorList>
    </citation>
    <scope>NUCLEOTIDE SEQUENCE [LARGE SCALE GENOMIC DNA]</scope>
    <source>
        <strain evidence="8 9">JN500901</strain>
    </source>
</reference>
<dbReference type="InterPro" id="IPR007793">
    <property type="entry name" value="DivIVA_fam"/>
</dbReference>
<keyword evidence="9" id="KW-1185">Reference proteome</keyword>
<name>A0A386H4S1_9CLOT</name>
<dbReference type="InterPro" id="IPR019933">
    <property type="entry name" value="DivIVA_domain"/>
</dbReference>
<evidence type="ECO:0000256" key="5">
    <source>
        <dbReference type="ARBA" id="ARBA00023054"/>
    </source>
</evidence>
<proteinExistence type="inferred from homology"/>
<dbReference type="AlphaFoldDB" id="A0A386H4S1"/>
<protein>
    <submittedName>
        <fullName evidence="8">DivIVA domain-containing protein</fullName>
    </submittedName>
</protein>
<accession>A0A386H4S1</accession>
<evidence type="ECO:0000256" key="3">
    <source>
        <dbReference type="ARBA" id="ARBA00022490"/>
    </source>
</evidence>
<dbReference type="NCBIfam" id="TIGR03544">
    <property type="entry name" value="DivI1A_domain"/>
    <property type="match status" value="1"/>
</dbReference>
<dbReference type="OrthoDB" id="9815492at2"/>
<comment type="subcellular location">
    <subcellularLocation>
        <location evidence="1">Cytoplasm</location>
    </subcellularLocation>
</comment>
<dbReference type="GO" id="GO:0051301">
    <property type="term" value="P:cell division"/>
    <property type="evidence" value="ECO:0007669"/>
    <property type="project" value="UniProtKB-KW"/>
</dbReference>
<dbReference type="Proteomes" id="UP000266301">
    <property type="component" value="Chromosome"/>
</dbReference>
<evidence type="ECO:0000256" key="7">
    <source>
        <dbReference type="SAM" id="Coils"/>
    </source>
</evidence>
<gene>
    <name evidence="8" type="ORF">D4Z93_08815</name>
</gene>
<dbReference type="Pfam" id="PF05103">
    <property type="entry name" value="DivIVA"/>
    <property type="match status" value="1"/>
</dbReference>
<feature type="coiled-coil region" evidence="7">
    <location>
        <begin position="29"/>
        <end position="102"/>
    </location>
</feature>
<dbReference type="PANTHER" id="PTHR35794:SF2">
    <property type="entry name" value="CELL DIVISION PROTEIN DIVIVA"/>
    <property type="match status" value="1"/>
</dbReference>